<evidence type="ECO:0000313" key="1">
    <source>
        <dbReference type="EMBL" id="EAY11360.1"/>
    </source>
</evidence>
<accession>A2E7G7</accession>
<gene>
    <name evidence="1" type="ORF">TVAG_379420</name>
</gene>
<dbReference type="OrthoDB" id="10260217at2759"/>
<dbReference type="VEuPathDB" id="TrichDB:TVAGG3_0339480"/>
<dbReference type="KEGG" id="tva:4769311"/>
<reference evidence="1" key="2">
    <citation type="journal article" date="2007" name="Science">
        <title>Draft genome sequence of the sexually transmitted pathogen Trichomonas vaginalis.</title>
        <authorList>
            <person name="Carlton J.M."/>
            <person name="Hirt R.P."/>
            <person name="Silva J.C."/>
            <person name="Delcher A.L."/>
            <person name="Schatz M."/>
            <person name="Zhao Q."/>
            <person name="Wortman J.R."/>
            <person name="Bidwell S.L."/>
            <person name="Alsmark U.C.M."/>
            <person name="Besteiro S."/>
            <person name="Sicheritz-Ponten T."/>
            <person name="Noel C.J."/>
            <person name="Dacks J.B."/>
            <person name="Foster P.G."/>
            <person name="Simillion C."/>
            <person name="Van de Peer Y."/>
            <person name="Miranda-Saavedra D."/>
            <person name="Barton G.J."/>
            <person name="Westrop G.D."/>
            <person name="Mueller S."/>
            <person name="Dessi D."/>
            <person name="Fiori P.L."/>
            <person name="Ren Q."/>
            <person name="Paulsen I."/>
            <person name="Zhang H."/>
            <person name="Bastida-Corcuera F.D."/>
            <person name="Simoes-Barbosa A."/>
            <person name="Brown M.T."/>
            <person name="Hayes R.D."/>
            <person name="Mukherjee M."/>
            <person name="Okumura C.Y."/>
            <person name="Schneider R."/>
            <person name="Smith A.J."/>
            <person name="Vanacova S."/>
            <person name="Villalvazo M."/>
            <person name="Haas B.J."/>
            <person name="Pertea M."/>
            <person name="Feldblyum T.V."/>
            <person name="Utterback T.R."/>
            <person name="Shu C.L."/>
            <person name="Osoegawa K."/>
            <person name="de Jong P.J."/>
            <person name="Hrdy I."/>
            <person name="Horvathova L."/>
            <person name="Zubacova Z."/>
            <person name="Dolezal P."/>
            <person name="Malik S.B."/>
            <person name="Logsdon J.M. Jr."/>
            <person name="Henze K."/>
            <person name="Gupta A."/>
            <person name="Wang C.C."/>
            <person name="Dunne R.L."/>
            <person name="Upcroft J.A."/>
            <person name="Upcroft P."/>
            <person name="White O."/>
            <person name="Salzberg S.L."/>
            <person name="Tang P."/>
            <person name="Chiu C.-H."/>
            <person name="Lee Y.-S."/>
            <person name="Embley T.M."/>
            <person name="Coombs G.H."/>
            <person name="Mottram J.C."/>
            <person name="Tachezy J."/>
            <person name="Fraser-Liggett C.M."/>
            <person name="Johnson P.J."/>
        </authorList>
    </citation>
    <scope>NUCLEOTIDE SEQUENCE [LARGE SCALE GENOMIC DNA]</scope>
    <source>
        <strain evidence="1">G3</strain>
    </source>
</reference>
<dbReference type="EMBL" id="DS113320">
    <property type="protein sequence ID" value="EAY11360.1"/>
    <property type="molecule type" value="Genomic_DNA"/>
</dbReference>
<protein>
    <recommendedName>
        <fullName evidence="3">VPS9 domain-containing protein</fullName>
    </recommendedName>
</protein>
<dbReference type="AlphaFoldDB" id="A2E7G7"/>
<organism evidence="1 2">
    <name type="scientific">Trichomonas vaginalis (strain ATCC PRA-98 / G3)</name>
    <dbReference type="NCBI Taxonomy" id="412133"/>
    <lineage>
        <taxon>Eukaryota</taxon>
        <taxon>Metamonada</taxon>
        <taxon>Parabasalia</taxon>
        <taxon>Trichomonadida</taxon>
        <taxon>Trichomonadidae</taxon>
        <taxon>Trichomonas</taxon>
    </lineage>
</organism>
<name>A2E7G7_TRIV3</name>
<dbReference type="VEuPathDB" id="TrichDB:TVAG_379420"/>
<reference evidence="1" key="1">
    <citation type="submission" date="2006-10" db="EMBL/GenBank/DDBJ databases">
        <authorList>
            <person name="Amadeo P."/>
            <person name="Zhao Q."/>
            <person name="Wortman J."/>
            <person name="Fraser-Liggett C."/>
            <person name="Carlton J."/>
        </authorList>
    </citation>
    <scope>NUCLEOTIDE SEQUENCE</scope>
    <source>
        <strain evidence="1">G3</strain>
    </source>
</reference>
<evidence type="ECO:0008006" key="3">
    <source>
        <dbReference type="Google" id="ProtNLM"/>
    </source>
</evidence>
<sequence>MKLLELDCHPLMEAFRKRAADMQPEESVLYHLLLPPEYNIPADMMNPLLYLFLEKTSEPGVLTQYDNQNCVLKVQNSHLIPVSGFDHNEKFQILQTTPCTTSAGFGFDMHELGSNPFMPSPIPPLCSEIESGYKNPEKALEFLRVRIRSDKLKPLLDDIENLAHKSTINAKNCQSIVQNLQIYMDKICDAVFEVRPFHYIPTLFKMKTNFIIFYAVVNLFHTKLLNAYHELMKADDSMAEEAVQYQSPSKARPELIDKAGDYIRNLHNSPNIAESISSVTKFFESVVNALPDKNAAADDILPAVCDGISHGRSLSSYIVSTFTYLSEIWPQEGLSERITYILVTCSIAASHFANGVDEYDENNNKKVLVRNERDETIEFIENYLDSI</sequence>
<dbReference type="SMR" id="A2E7G7"/>
<dbReference type="RefSeq" id="XP_001323583.1">
    <property type="nucleotide sequence ID" value="XM_001323548.1"/>
</dbReference>
<keyword evidence="2" id="KW-1185">Reference proteome</keyword>
<evidence type="ECO:0000313" key="2">
    <source>
        <dbReference type="Proteomes" id="UP000001542"/>
    </source>
</evidence>
<dbReference type="InParanoid" id="A2E7G7"/>
<proteinExistence type="predicted"/>
<dbReference type="Proteomes" id="UP000001542">
    <property type="component" value="Unassembled WGS sequence"/>
</dbReference>